<evidence type="ECO:0000313" key="3">
    <source>
        <dbReference type="Proteomes" id="UP000515922"/>
    </source>
</evidence>
<sequence length="102" mass="11574">MTVTLAKASDSIVAEKIKKLDESKFVNSVELTDTFKMKGQKGKFSIRLETWRVAGSTNGQTEVRIVIRDENGQWHGATNFAQDIMFEITNLMNGNHSNRRKK</sequence>
<gene>
    <name evidence="1" type="ORF">HUN41_00016</name>
    <name evidence="2" type="ORF">HUN41_00282</name>
</gene>
<keyword evidence="3" id="KW-1185">Reference proteome</keyword>
<evidence type="ECO:0000313" key="2">
    <source>
        <dbReference type="EMBL" id="QMP84370.1"/>
    </source>
</evidence>
<dbReference type="EMBL" id="MT711976">
    <property type="protein sequence ID" value="QMP84146.1"/>
    <property type="molecule type" value="Genomic_DNA"/>
</dbReference>
<organism evidence="1 3">
    <name type="scientific">Streptomyces phage Coruscant</name>
    <dbReference type="NCBI Taxonomy" id="2739834"/>
    <lineage>
        <taxon>Viruses</taxon>
        <taxon>Duplodnaviria</taxon>
        <taxon>Heunggongvirae</taxon>
        <taxon>Uroviricota</taxon>
        <taxon>Caudoviricetes</taxon>
        <taxon>Stanwilliamsviridae</taxon>
        <taxon>Boydwoodruffvirinae</taxon>
        <taxon>Coruscantvirus</taxon>
        <taxon>Coruscantvirus coruscant</taxon>
    </lineage>
</organism>
<name>A0A7G4AVV6_9CAUD</name>
<accession>A0A7G4AVV6</accession>
<reference evidence="1 3" key="1">
    <citation type="submission" date="2020-07" db="EMBL/GenBank/DDBJ databases">
        <title>Streptomyces phage Genome sequencing and assembly.</title>
        <authorList>
            <person name="Sharma V."/>
            <person name="Hardy A."/>
            <person name="Frunzke J."/>
        </authorList>
    </citation>
    <scope>NUCLEOTIDE SEQUENCE [LARGE SCALE GENOMIC DNA]</scope>
</reference>
<proteinExistence type="predicted"/>
<dbReference type="Proteomes" id="UP000515922">
    <property type="component" value="Segment"/>
</dbReference>
<evidence type="ECO:0000313" key="1">
    <source>
        <dbReference type="EMBL" id="QMP84146.1"/>
    </source>
</evidence>
<protein>
    <submittedName>
        <fullName evidence="1">Uncharacterized protein</fullName>
    </submittedName>
</protein>
<dbReference type="EMBL" id="MT711976">
    <property type="protein sequence ID" value="QMP84370.1"/>
    <property type="molecule type" value="Genomic_DNA"/>
</dbReference>